<evidence type="ECO:0000256" key="5">
    <source>
        <dbReference type="ARBA" id="ARBA00023033"/>
    </source>
</evidence>
<dbReference type="EMBL" id="JAIRBM010000018">
    <property type="protein sequence ID" value="MBZ6078469.1"/>
    <property type="molecule type" value="Genomic_DNA"/>
</dbReference>
<gene>
    <name evidence="6" type="ORF">K9B37_19615</name>
</gene>
<dbReference type="Gene3D" id="3.20.20.70">
    <property type="entry name" value="Aldolase class I"/>
    <property type="match status" value="1"/>
</dbReference>
<dbReference type="CDD" id="cd04730">
    <property type="entry name" value="NPD_like"/>
    <property type="match status" value="1"/>
</dbReference>
<dbReference type="InterPro" id="IPR004136">
    <property type="entry name" value="NMO"/>
</dbReference>
<keyword evidence="2" id="KW-0285">Flavoprotein</keyword>
<comment type="caution">
    <text evidence="6">The sequence shown here is derived from an EMBL/GenBank/DDBJ whole genome shotgun (WGS) entry which is preliminary data.</text>
</comment>
<dbReference type="PANTHER" id="PTHR42747:SF4">
    <property type="entry name" value="BLR1330 PROTEIN"/>
    <property type="match status" value="1"/>
</dbReference>
<keyword evidence="7" id="KW-1185">Reference proteome</keyword>
<reference evidence="6 7" key="1">
    <citation type="submission" date="2021-09" db="EMBL/GenBank/DDBJ databases">
        <title>The complete genome sequence of a new microorganism.</title>
        <authorList>
            <person name="Zi Z."/>
        </authorList>
    </citation>
    <scope>NUCLEOTIDE SEQUENCE [LARGE SCALE GENOMIC DNA]</scope>
    <source>
        <strain evidence="6 7">WGZ8</strain>
    </source>
</reference>
<keyword evidence="5 6" id="KW-0503">Monooxygenase</keyword>
<dbReference type="InterPro" id="IPR013785">
    <property type="entry name" value="Aldolase_TIM"/>
</dbReference>
<dbReference type="PANTHER" id="PTHR42747">
    <property type="entry name" value="NITRONATE MONOOXYGENASE-RELATED"/>
    <property type="match status" value="1"/>
</dbReference>
<protein>
    <submittedName>
        <fullName evidence="6">Nitronate monooxygenase family protein</fullName>
    </submittedName>
</protein>
<keyword evidence="4" id="KW-0560">Oxidoreductase</keyword>
<dbReference type="SUPFAM" id="SSF51412">
    <property type="entry name" value="Inosine monophosphate dehydrogenase (IMPDH)"/>
    <property type="match status" value="1"/>
</dbReference>
<accession>A0ABS7VSD9</accession>
<evidence type="ECO:0000256" key="3">
    <source>
        <dbReference type="ARBA" id="ARBA00022643"/>
    </source>
</evidence>
<proteinExistence type="inferred from homology"/>
<evidence type="ECO:0000256" key="1">
    <source>
        <dbReference type="ARBA" id="ARBA00009881"/>
    </source>
</evidence>
<keyword evidence="3" id="KW-0288">FMN</keyword>
<organism evidence="6 7">
    <name type="scientific">Microvirga puerhi</name>
    <dbReference type="NCBI Taxonomy" id="2876078"/>
    <lineage>
        <taxon>Bacteria</taxon>
        <taxon>Pseudomonadati</taxon>
        <taxon>Pseudomonadota</taxon>
        <taxon>Alphaproteobacteria</taxon>
        <taxon>Hyphomicrobiales</taxon>
        <taxon>Methylobacteriaceae</taxon>
        <taxon>Microvirga</taxon>
    </lineage>
</organism>
<evidence type="ECO:0000313" key="6">
    <source>
        <dbReference type="EMBL" id="MBZ6078469.1"/>
    </source>
</evidence>
<name>A0ABS7VSD9_9HYPH</name>
<evidence type="ECO:0000313" key="7">
    <source>
        <dbReference type="Proteomes" id="UP000704176"/>
    </source>
</evidence>
<dbReference type="GO" id="GO:0004497">
    <property type="term" value="F:monooxygenase activity"/>
    <property type="evidence" value="ECO:0007669"/>
    <property type="project" value="UniProtKB-KW"/>
</dbReference>
<comment type="similarity">
    <text evidence="1">Belongs to the nitronate monooxygenase family. NMO class I subfamily.</text>
</comment>
<dbReference type="RefSeq" id="WP_224315218.1">
    <property type="nucleotide sequence ID" value="NZ_JAIRBM010000018.1"/>
</dbReference>
<sequence>MPSGQDIFAGIRLPVICAPMFLVSYPELILAACKSNIAAACSASTARSASEYGEWLDHFDDELTTYRKHSGRPTGPYAANISLRTGKVGARERFEAEVLACKNRRVRLLITINGAPGEIVQEVHGWGGMIFHDVTTIRHAEKAAAVGVDGMILICSGGGGHSGGLNPFAFVSAVRKFFDGYIVLAGGITTGEHIRAAEALGADLCYMGTRFIATKEARASSEYKEIILTSRAEDLVYTPFFTHGIPANMLAKSVRRVGYDPHQLPVFGTEKPHEHAKPWRDVWAAGQGVELINDIPPVATLVDRLAAEYNMPPRRRQPLLDRTA</sequence>
<dbReference type="Pfam" id="PF03060">
    <property type="entry name" value="NMO"/>
    <property type="match status" value="1"/>
</dbReference>
<evidence type="ECO:0000256" key="2">
    <source>
        <dbReference type="ARBA" id="ARBA00022630"/>
    </source>
</evidence>
<dbReference type="Proteomes" id="UP000704176">
    <property type="component" value="Unassembled WGS sequence"/>
</dbReference>
<evidence type="ECO:0000256" key="4">
    <source>
        <dbReference type="ARBA" id="ARBA00023002"/>
    </source>
</evidence>